<proteinExistence type="predicted"/>
<keyword evidence="3" id="KW-1185">Reference proteome</keyword>
<dbReference type="EMBL" id="CP031165">
    <property type="protein sequence ID" value="AXV05484.1"/>
    <property type="molecule type" value="Genomic_DNA"/>
</dbReference>
<reference evidence="2 3" key="1">
    <citation type="submission" date="2018-09" db="EMBL/GenBank/DDBJ databases">
        <title>Complete genome sequence of Euzebya sp. DY32-46 isolated from seawater of Pacific Ocean.</title>
        <authorList>
            <person name="Xu L."/>
            <person name="Wu Y.-H."/>
            <person name="Xu X.-W."/>
        </authorList>
    </citation>
    <scope>NUCLEOTIDE SEQUENCE [LARGE SCALE GENOMIC DNA]</scope>
    <source>
        <strain evidence="2 3">DY32-46</strain>
    </source>
</reference>
<dbReference type="Proteomes" id="UP000264006">
    <property type="component" value="Chromosome"/>
</dbReference>
<accession>A0A346XTD7</accession>
<dbReference type="AlphaFoldDB" id="A0A346XTD7"/>
<evidence type="ECO:0000313" key="2">
    <source>
        <dbReference type="EMBL" id="AXV05484.1"/>
    </source>
</evidence>
<name>A0A346XTD7_9ACTN</name>
<feature type="domain" description="Methyltransferase type 12" evidence="1">
    <location>
        <begin position="14"/>
        <end position="97"/>
    </location>
</feature>
<sequence length="201" mass="21430">MARAVASRQPDRVLDVGCGSGALLHEVLLAVPTARGRGIDVDPVATERAARAARTLGLADRVTHDPVDAGRSTLRADAVLCVGSSHAVGGLKGLLHDVDADTMLVGEGFWYGSQPLAWRDVFGPLPEGLGGLVDRAHVAGWTVIGAEASDPWEWDAFERAWGDGVRRSHLPGAAAFADSRWDAYARGYRGRLGFGWLLLQR</sequence>
<evidence type="ECO:0000313" key="3">
    <source>
        <dbReference type="Proteomes" id="UP000264006"/>
    </source>
</evidence>
<dbReference type="CDD" id="cd02440">
    <property type="entry name" value="AdoMet_MTases"/>
    <property type="match status" value="1"/>
</dbReference>
<dbReference type="KEGG" id="euz:DVS28_a0783"/>
<dbReference type="InterPro" id="IPR013217">
    <property type="entry name" value="Methyltransf_12"/>
</dbReference>
<organism evidence="2 3">
    <name type="scientific">Euzebya pacifica</name>
    <dbReference type="NCBI Taxonomy" id="1608957"/>
    <lineage>
        <taxon>Bacteria</taxon>
        <taxon>Bacillati</taxon>
        <taxon>Actinomycetota</taxon>
        <taxon>Nitriliruptoria</taxon>
        <taxon>Euzebyales</taxon>
    </lineage>
</organism>
<gene>
    <name evidence="2" type="ORF">DVS28_a0783</name>
</gene>
<protein>
    <recommendedName>
        <fullName evidence="1">Methyltransferase type 12 domain-containing protein</fullName>
    </recommendedName>
</protein>
<evidence type="ECO:0000259" key="1">
    <source>
        <dbReference type="Pfam" id="PF08242"/>
    </source>
</evidence>
<dbReference type="Pfam" id="PF08242">
    <property type="entry name" value="Methyltransf_12"/>
    <property type="match status" value="1"/>
</dbReference>
<dbReference type="Gene3D" id="3.40.50.150">
    <property type="entry name" value="Vaccinia Virus protein VP39"/>
    <property type="match status" value="1"/>
</dbReference>
<dbReference type="InterPro" id="IPR029063">
    <property type="entry name" value="SAM-dependent_MTases_sf"/>
</dbReference>
<dbReference type="SUPFAM" id="SSF53335">
    <property type="entry name" value="S-adenosyl-L-methionine-dependent methyltransferases"/>
    <property type="match status" value="1"/>
</dbReference>